<feature type="transmembrane region" description="Helical" evidence="1">
    <location>
        <begin position="12"/>
        <end position="29"/>
    </location>
</feature>
<name>A0A8S5U0C1_9CAUD</name>
<keyword evidence="1" id="KW-0812">Transmembrane</keyword>
<evidence type="ECO:0000256" key="1">
    <source>
        <dbReference type="SAM" id="Phobius"/>
    </source>
</evidence>
<protein>
    <submittedName>
        <fullName evidence="2">Uncharacterized protein</fullName>
    </submittedName>
</protein>
<dbReference type="EMBL" id="BK015971">
    <property type="protein sequence ID" value="DAF87905.1"/>
    <property type="molecule type" value="Genomic_DNA"/>
</dbReference>
<keyword evidence="1" id="KW-0472">Membrane</keyword>
<sequence length="30" mass="3622">MVIFYIKKTLMTFVPAIRVLLFICIYSFFC</sequence>
<reference evidence="2" key="1">
    <citation type="journal article" date="2021" name="Proc. Natl. Acad. Sci. U.S.A.">
        <title>A Catalog of Tens of Thousands of Viruses from Human Metagenomes Reveals Hidden Associations with Chronic Diseases.</title>
        <authorList>
            <person name="Tisza M.J."/>
            <person name="Buck C.B."/>
        </authorList>
    </citation>
    <scope>NUCLEOTIDE SEQUENCE</scope>
    <source>
        <strain evidence="2">CtRon5</strain>
    </source>
</reference>
<evidence type="ECO:0000313" key="2">
    <source>
        <dbReference type="EMBL" id="DAF87905.1"/>
    </source>
</evidence>
<organism evidence="2">
    <name type="scientific">Siphoviridae sp. ctRon5</name>
    <dbReference type="NCBI Taxonomy" id="2825505"/>
    <lineage>
        <taxon>Viruses</taxon>
        <taxon>Duplodnaviria</taxon>
        <taxon>Heunggongvirae</taxon>
        <taxon>Uroviricota</taxon>
        <taxon>Caudoviricetes</taxon>
    </lineage>
</organism>
<keyword evidence="1" id="KW-1133">Transmembrane helix</keyword>
<accession>A0A8S5U0C1</accession>
<proteinExistence type="predicted"/>